<dbReference type="STRING" id="1314773.A0A3N2PYV4"/>
<keyword evidence="3" id="KW-1185">Reference proteome</keyword>
<dbReference type="RefSeq" id="XP_028467414.1">
    <property type="nucleotide sequence ID" value="XM_028611520.1"/>
</dbReference>
<keyword evidence="2" id="KW-0808">Transferase</keyword>
<evidence type="ECO:0000313" key="3">
    <source>
        <dbReference type="Proteomes" id="UP000272025"/>
    </source>
</evidence>
<evidence type="ECO:0000259" key="1">
    <source>
        <dbReference type="Pfam" id="PF06983"/>
    </source>
</evidence>
<dbReference type="PANTHER" id="PTHR33990">
    <property type="entry name" value="PROTEIN YJDN-RELATED"/>
    <property type="match status" value="1"/>
</dbReference>
<proteinExistence type="predicted"/>
<dbReference type="CDD" id="cd06588">
    <property type="entry name" value="PhnB_like"/>
    <property type="match status" value="1"/>
</dbReference>
<keyword evidence="2" id="KW-0830">Ubiquinone</keyword>
<dbReference type="AlphaFoldDB" id="A0A3N2PYV4"/>
<dbReference type="InterPro" id="IPR009725">
    <property type="entry name" value="3_dmu_93_MTrfase"/>
</dbReference>
<dbReference type="Proteomes" id="UP000272025">
    <property type="component" value="Unassembled WGS sequence"/>
</dbReference>
<organism evidence="2 3">
    <name type="scientific">Sodiomyces alkalinus (strain CBS 110278 / VKM F-3762 / F11)</name>
    <name type="common">Alkaliphilic filamentous fungus</name>
    <dbReference type="NCBI Taxonomy" id="1314773"/>
    <lineage>
        <taxon>Eukaryota</taxon>
        <taxon>Fungi</taxon>
        <taxon>Dikarya</taxon>
        <taxon>Ascomycota</taxon>
        <taxon>Pezizomycotina</taxon>
        <taxon>Sordariomycetes</taxon>
        <taxon>Hypocreomycetidae</taxon>
        <taxon>Glomerellales</taxon>
        <taxon>Plectosphaerellaceae</taxon>
        <taxon>Sodiomyces</taxon>
    </lineage>
</organism>
<dbReference type="InterPro" id="IPR029068">
    <property type="entry name" value="Glyas_Bleomycin-R_OHBP_Dase"/>
</dbReference>
<dbReference type="GO" id="GO:0032259">
    <property type="term" value="P:methylation"/>
    <property type="evidence" value="ECO:0007669"/>
    <property type="project" value="UniProtKB-KW"/>
</dbReference>
<dbReference type="EMBL" id="ML119053">
    <property type="protein sequence ID" value="ROT39608.1"/>
    <property type="molecule type" value="Genomic_DNA"/>
</dbReference>
<dbReference type="PIRSF" id="PIRSF021700">
    <property type="entry name" value="3_dmu_93_MTrfase"/>
    <property type="match status" value="1"/>
</dbReference>
<dbReference type="PANTHER" id="PTHR33990:SF2">
    <property type="entry name" value="PHNB-LIKE DOMAIN-CONTAINING PROTEIN"/>
    <property type="match status" value="1"/>
</dbReference>
<dbReference type="OrthoDB" id="10255422at2759"/>
<dbReference type="InterPro" id="IPR028973">
    <property type="entry name" value="PhnB-like"/>
</dbReference>
<dbReference type="Gene3D" id="3.10.180.10">
    <property type="entry name" value="2,3-Dihydroxybiphenyl 1,2-Dioxygenase, domain 1"/>
    <property type="match status" value="1"/>
</dbReference>
<protein>
    <submittedName>
        <fullName evidence="2">3-demethylubiquinone-9 3-methyltransferase</fullName>
    </submittedName>
</protein>
<dbReference type="SUPFAM" id="SSF54593">
    <property type="entry name" value="Glyoxalase/Bleomycin resistance protein/Dihydroxybiphenyl dioxygenase"/>
    <property type="match status" value="1"/>
</dbReference>
<feature type="domain" description="PhnB-like" evidence="1">
    <location>
        <begin position="5"/>
        <end position="124"/>
    </location>
</feature>
<accession>A0A3N2PYV4</accession>
<reference evidence="2 3" key="1">
    <citation type="journal article" date="2018" name="Mol. Ecol.">
        <title>The obligate alkalophilic soda-lake fungus Sodiomyces alkalinus has shifted to a protein diet.</title>
        <authorList>
            <person name="Grum-Grzhimaylo A.A."/>
            <person name="Falkoski D.L."/>
            <person name="van den Heuvel J."/>
            <person name="Valero-Jimenez C.A."/>
            <person name="Min B."/>
            <person name="Choi I.G."/>
            <person name="Lipzen A."/>
            <person name="Daum C.G."/>
            <person name="Aanen D.K."/>
            <person name="Tsang A."/>
            <person name="Henrissat B."/>
            <person name="Bilanenko E.N."/>
            <person name="de Vries R.P."/>
            <person name="van Kan J.A.L."/>
            <person name="Grigoriev I.V."/>
            <person name="Debets A.J.M."/>
        </authorList>
    </citation>
    <scope>NUCLEOTIDE SEQUENCE [LARGE SCALE GENOMIC DNA]</scope>
    <source>
        <strain evidence="2 3">F11</strain>
    </source>
</reference>
<dbReference type="Pfam" id="PF06983">
    <property type="entry name" value="3-dmu-9_3-mt"/>
    <property type="match status" value="1"/>
</dbReference>
<evidence type="ECO:0000313" key="2">
    <source>
        <dbReference type="EMBL" id="ROT39608.1"/>
    </source>
</evidence>
<keyword evidence="2" id="KW-0489">Methyltransferase</keyword>
<name>A0A3N2PYV4_SODAK</name>
<gene>
    <name evidence="2" type="ORF">SODALDRAFT_331717</name>
</gene>
<dbReference type="GO" id="GO:0008168">
    <property type="term" value="F:methyltransferase activity"/>
    <property type="evidence" value="ECO:0007669"/>
    <property type="project" value="UniProtKB-KW"/>
</dbReference>
<sequence>MSVNKLTTVLWFDGKAEEAAHFYTSVFKDSKIGSRQYFVEDAKQNHGQEAGSLMVIEFEINGNRFAGLNGGPHFKFNEAVSFMVDCEDQAEVDYYWEKLGEGGDERKQMCGWLGDKYGVSWQVIPKVLKEMLADEDRVKAGRVTAAMMGMKKLDIAGLKAAFEGCPGEGLFM</sequence>
<dbReference type="GeneID" id="39579998"/>